<keyword evidence="3" id="KW-1185">Reference proteome</keyword>
<evidence type="ECO:0000313" key="2">
    <source>
        <dbReference type="EMBL" id="VDN15991.1"/>
    </source>
</evidence>
<evidence type="ECO:0000256" key="1">
    <source>
        <dbReference type="SAM" id="MobiDB-lite"/>
    </source>
</evidence>
<gene>
    <name evidence="2" type="ORF">DILT_LOCUS11822</name>
</gene>
<organism evidence="2 3">
    <name type="scientific">Dibothriocephalus latus</name>
    <name type="common">Fish tapeworm</name>
    <name type="synonym">Diphyllobothrium latum</name>
    <dbReference type="NCBI Taxonomy" id="60516"/>
    <lineage>
        <taxon>Eukaryota</taxon>
        <taxon>Metazoa</taxon>
        <taxon>Spiralia</taxon>
        <taxon>Lophotrochozoa</taxon>
        <taxon>Platyhelminthes</taxon>
        <taxon>Cestoda</taxon>
        <taxon>Eucestoda</taxon>
        <taxon>Diphyllobothriidea</taxon>
        <taxon>Diphyllobothriidae</taxon>
        <taxon>Dibothriocephalus</taxon>
    </lineage>
</organism>
<accession>A0A3P7MDN6</accession>
<feature type="compositionally biased region" description="Basic and acidic residues" evidence="1">
    <location>
        <begin position="42"/>
        <end position="51"/>
    </location>
</feature>
<reference evidence="2 3" key="1">
    <citation type="submission" date="2018-11" db="EMBL/GenBank/DDBJ databases">
        <authorList>
            <consortium name="Pathogen Informatics"/>
        </authorList>
    </citation>
    <scope>NUCLEOTIDE SEQUENCE [LARGE SCALE GENOMIC DNA]</scope>
</reference>
<sequence>MSVHVKLPGKNGRTLMVTTAPMDCLTSTGLSPLPTARPAGHAGDKDDPGCRRKDKHRLIIFNMWIFLQPPKRPQGTRPADKLDTVLLDVPAHAPHFSNELAQRIGSLLVADKDVSMEN</sequence>
<proteinExistence type="predicted"/>
<protein>
    <submittedName>
        <fullName evidence="2">Uncharacterized protein</fullName>
    </submittedName>
</protein>
<feature type="region of interest" description="Disordered" evidence="1">
    <location>
        <begin position="28"/>
        <end position="52"/>
    </location>
</feature>
<dbReference type="AlphaFoldDB" id="A0A3P7MDN6"/>
<name>A0A3P7MDN6_DIBLA</name>
<dbReference type="EMBL" id="UYRU01064312">
    <property type="protein sequence ID" value="VDN15991.1"/>
    <property type="molecule type" value="Genomic_DNA"/>
</dbReference>
<dbReference type="OrthoDB" id="6315782at2759"/>
<dbReference type="Proteomes" id="UP000281553">
    <property type="component" value="Unassembled WGS sequence"/>
</dbReference>
<evidence type="ECO:0000313" key="3">
    <source>
        <dbReference type="Proteomes" id="UP000281553"/>
    </source>
</evidence>